<protein>
    <submittedName>
        <fullName evidence="4">HTH psq-type domain-containing protein</fullName>
    </submittedName>
</protein>
<dbReference type="Gene3D" id="1.10.10.60">
    <property type="entry name" value="Homeodomain-like"/>
    <property type="match status" value="1"/>
</dbReference>
<dbReference type="WBParaSite" id="jg4789">
    <property type="protein sequence ID" value="jg4789"/>
    <property type="gene ID" value="jg4789"/>
</dbReference>
<dbReference type="Proteomes" id="UP000887574">
    <property type="component" value="Unplaced"/>
</dbReference>
<dbReference type="InterPro" id="IPR009057">
    <property type="entry name" value="Homeodomain-like_sf"/>
</dbReference>
<dbReference type="SUPFAM" id="SSF46689">
    <property type="entry name" value="Homeodomain-like"/>
    <property type="match status" value="1"/>
</dbReference>
<reference evidence="4" key="1">
    <citation type="submission" date="2022-11" db="UniProtKB">
        <authorList>
            <consortium name="WormBaseParasite"/>
        </authorList>
    </citation>
    <scope>IDENTIFICATION</scope>
</reference>
<evidence type="ECO:0000259" key="2">
    <source>
        <dbReference type="Pfam" id="PF04218"/>
    </source>
</evidence>
<name>A0A915EDR3_9BILA</name>
<dbReference type="Pfam" id="PF04218">
    <property type="entry name" value="CENP-B_N"/>
    <property type="match status" value="1"/>
</dbReference>
<evidence type="ECO:0000256" key="1">
    <source>
        <dbReference type="ARBA" id="ARBA00004123"/>
    </source>
</evidence>
<evidence type="ECO:0000313" key="3">
    <source>
        <dbReference type="Proteomes" id="UP000887574"/>
    </source>
</evidence>
<keyword evidence="3" id="KW-1185">Reference proteome</keyword>
<proteinExistence type="predicted"/>
<comment type="subcellular location">
    <subcellularLocation>
        <location evidence="1">Nucleus</location>
    </subcellularLocation>
</comment>
<dbReference type="GO" id="GO:0003677">
    <property type="term" value="F:DNA binding"/>
    <property type="evidence" value="ECO:0007669"/>
    <property type="project" value="InterPro"/>
</dbReference>
<organism evidence="3 4">
    <name type="scientific">Ditylenchus dipsaci</name>
    <dbReference type="NCBI Taxonomy" id="166011"/>
    <lineage>
        <taxon>Eukaryota</taxon>
        <taxon>Metazoa</taxon>
        <taxon>Ecdysozoa</taxon>
        <taxon>Nematoda</taxon>
        <taxon>Chromadorea</taxon>
        <taxon>Rhabditida</taxon>
        <taxon>Tylenchina</taxon>
        <taxon>Tylenchomorpha</taxon>
        <taxon>Sphaerularioidea</taxon>
        <taxon>Anguinidae</taxon>
        <taxon>Anguininae</taxon>
        <taxon>Ditylenchus</taxon>
    </lineage>
</organism>
<evidence type="ECO:0000313" key="4">
    <source>
        <dbReference type="WBParaSite" id="jg4789"/>
    </source>
</evidence>
<accession>A0A915EDR3</accession>
<sequence>MLFRASSLNSLPLLLKMKLSSALYNTSKKPPKLNFKKQSAIFAEIPRSALKYIKEEEQHEEVEDEEAEVETLLSADRNKKHAVWAYFSERGENIVCNIGDCLRRYKSPATTTTLMYHLEHGDPQHQAIFAEILKPGNRKKNEIFASNFASTSKEEEAVSLPQAEVSSCTSTPTNKRVISFNTKLAIIEAATCINKSQLARQFNLPKSTVKGILSNKDAILKAICQGKDSRKSRLKPANILD</sequence>
<dbReference type="GO" id="GO:0005634">
    <property type="term" value="C:nucleus"/>
    <property type="evidence" value="ECO:0007669"/>
    <property type="project" value="UniProtKB-SubCell"/>
</dbReference>
<dbReference type="AlphaFoldDB" id="A0A915EDR3"/>
<feature type="domain" description="HTH psq-type" evidence="2">
    <location>
        <begin position="176"/>
        <end position="222"/>
    </location>
</feature>
<dbReference type="InterPro" id="IPR007889">
    <property type="entry name" value="HTH_Psq"/>
</dbReference>